<protein>
    <submittedName>
        <fullName evidence="4">SMAD/FHA domain-containing protein</fullName>
    </submittedName>
</protein>
<feature type="domain" description="FHA" evidence="2">
    <location>
        <begin position="49"/>
        <end position="105"/>
    </location>
</feature>
<dbReference type="PROSITE" id="PS50174">
    <property type="entry name" value="G_PATCH"/>
    <property type="match status" value="1"/>
</dbReference>
<dbReference type="InterPro" id="IPR008984">
    <property type="entry name" value="SMAD_FHA_dom_sf"/>
</dbReference>
<dbReference type="InParanoid" id="A0A166B022"/>
<name>A0A166B022_EXIGL</name>
<dbReference type="InterPro" id="IPR000467">
    <property type="entry name" value="G_patch_dom"/>
</dbReference>
<dbReference type="OrthoDB" id="21470at2759"/>
<feature type="region of interest" description="Disordered" evidence="1">
    <location>
        <begin position="299"/>
        <end position="326"/>
    </location>
</feature>
<feature type="domain" description="G-patch" evidence="3">
    <location>
        <begin position="261"/>
        <end position="317"/>
    </location>
</feature>
<dbReference type="AlphaFoldDB" id="A0A166B022"/>
<organism evidence="4 5">
    <name type="scientific">Exidia glandulosa HHB12029</name>
    <dbReference type="NCBI Taxonomy" id="1314781"/>
    <lineage>
        <taxon>Eukaryota</taxon>
        <taxon>Fungi</taxon>
        <taxon>Dikarya</taxon>
        <taxon>Basidiomycota</taxon>
        <taxon>Agaricomycotina</taxon>
        <taxon>Agaricomycetes</taxon>
        <taxon>Auriculariales</taxon>
        <taxon>Exidiaceae</taxon>
        <taxon>Exidia</taxon>
    </lineage>
</organism>
<dbReference type="InterPro" id="IPR000253">
    <property type="entry name" value="FHA_dom"/>
</dbReference>
<dbReference type="PROSITE" id="PS50006">
    <property type="entry name" value="FHA_DOMAIN"/>
    <property type="match status" value="1"/>
</dbReference>
<reference evidence="4 5" key="1">
    <citation type="journal article" date="2016" name="Mol. Biol. Evol.">
        <title>Comparative Genomics of Early-Diverging Mushroom-Forming Fungi Provides Insights into the Origins of Lignocellulose Decay Capabilities.</title>
        <authorList>
            <person name="Nagy L.G."/>
            <person name="Riley R."/>
            <person name="Tritt A."/>
            <person name="Adam C."/>
            <person name="Daum C."/>
            <person name="Floudas D."/>
            <person name="Sun H."/>
            <person name="Yadav J.S."/>
            <person name="Pangilinan J."/>
            <person name="Larsson K.H."/>
            <person name="Matsuura K."/>
            <person name="Barry K."/>
            <person name="Labutti K."/>
            <person name="Kuo R."/>
            <person name="Ohm R.A."/>
            <person name="Bhattacharya S.S."/>
            <person name="Shirouzu T."/>
            <person name="Yoshinaga Y."/>
            <person name="Martin F.M."/>
            <person name="Grigoriev I.V."/>
            <person name="Hibbett D.S."/>
        </authorList>
    </citation>
    <scope>NUCLEOTIDE SEQUENCE [LARGE SCALE GENOMIC DNA]</scope>
    <source>
        <strain evidence="4 5">HHB12029</strain>
    </source>
</reference>
<dbReference type="SMART" id="SM00240">
    <property type="entry name" value="FHA"/>
    <property type="match status" value="1"/>
</dbReference>
<evidence type="ECO:0000259" key="3">
    <source>
        <dbReference type="PROSITE" id="PS50174"/>
    </source>
</evidence>
<sequence length="403" mass="42263">MASSSGTGITPPDPSPSSTRSSPLRLVVTASLILPATQRVAVLDGFAELSVGRDVSLDPSQARLRLKEMAVSKFHASLYFDRQLAQWAVVDLGSVHGTTVNGERLSGTRTASRPRVLKHGDVISIGSTVLVVHAHRDALPCGDCVLAQDTEIPLFDKRSREPPARTTTSSTGPPCARKAIQALRSALVTPSKSAPVPHSSDYKDRASLRRARSGGSSELLQAPPLPQSTSGSSTAVVGFTFSRRTPRPSTSPTSSAPPLTHSNIGHQLLTRQGWTPGTALGLASTSSDSDSARRSLQPLATTLPVLTPRAGLGASSASSQDDGDGPMAAALAMRRRPICSSPHRCLAFIRRGSEDGAVGRNSSKKLDKALHVRVGVESKREAKVGDVGSSSSQHSKMLAESTL</sequence>
<accession>A0A166B022</accession>
<dbReference type="InterPro" id="IPR053027">
    <property type="entry name" value="AGGF1"/>
</dbReference>
<proteinExistence type="predicted"/>
<feature type="region of interest" description="Disordered" evidence="1">
    <location>
        <begin position="378"/>
        <end position="403"/>
    </location>
</feature>
<evidence type="ECO:0000256" key="1">
    <source>
        <dbReference type="SAM" id="MobiDB-lite"/>
    </source>
</evidence>
<evidence type="ECO:0000313" key="4">
    <source>
        <dbReference type="EMBL" id="KZV96679.1"/>
    </source>
</evidence>
<feature type="region of interest" description="Disordered" evidence="1">
    <location>
        <begin position="155"/>
        <end position="263"/>
    </location>
</feature>
<feature type="compositionally biased region" description="Polar residues" evidence="1">
    <location>
        <begin position="388"/>
        <end position="403"/>
    </location>
</feature>
<dbReference type="PANTHER" id="PTHR23106">
    <property type="entry name" value="ANGIOGENIC FACTOR WITH G PATCH AND FHA DOMAINS 1"/>
    <property type="match status" value="1"/>
</dbReference>
<gene>
    <name evidence="4" type="ORF">EXIGLDRAFT_747566</name>
</gene>
<feature type="compositionally biased region" description="Low complexity" evidence="1">
    <location>
        <begin position="247"/>
        <end position="258"/>
    </location>
</feature>
<dbReference type="GO" id="GO:0003676">
    <property type="term" value="F:nucleic acid binding"/>
    <property type="evidence" value="ECO:0007669"/>
    <property type="project" value="InterPro"/>
</dbReference>
<dbReference type="SUPFAM" id="SSF49879">
    <property type="entry name" value="SMAD/FHA domain"/>
    <property type="match status" value="1"/>
</dbReference>
<dbReference type="STRING" id="1314781.A0A166B022"/>
<dbReference type="Proteomes" id="UP000077266">
    <property type="component" value="Unassembled WGS sequence"/>
</dbReference>
<evidence type="ECO:0000313" key="5">
    <source>
        <dbReference type="Proteomes" id="UP000077266"/>
    </source>
</evidence>
<feature type="compositionally biased region" description="Low complexity" evidence="1">
    <location>
        <begin position="310"/>
        <end position="326"/>
    </location>
</feature>
<keyword evidence="5" id="KW-1185">Reference proteome</keyword>
<evidence type="ECO:0000259" key="2">
    <source>
        <dbReference type="PROSITE" id="PS50006"/>
    </source>
</evidence>
<dbReference type="Pfam" id="PF00498">
    <property type="entry name" value="FHA"/>
    <property type="match status" value="1"/>
</dbReference>
<feature type="region of interest" description="Disordered" evidence="1">
    <location>
        <begin position="1"/>
        <end position="22"/>
    </location>
</feature>
<dbReference type="EMBL" id="KV425940">
    <property type="protein sequence ID" value="KZV96679.1"/>
    <property type="molecule type" value="Genomic_DNA"/>
</dbReference>
<dbReference type="Gene3D" id="2.60.200.20">
    <property type="match status" value="1"/>
</dbReference>
<dbReference type="PANTHER" id="PTHR23106:SF24">
    <property type="entry name" value="ANGIOGENIC FACTOR WITH G PATCH AND FHA DOMAINS 1"/>
    <property type="match status" value="1"/>
</dbReference>